<gene>
    <name evidence="1" type="ORF">VKT23_013854</name>
</gene>
<evidence type="ECO:0000313" key="2">
    <source>
        <dbReference type="Proteomes" id="UP001498398"/>
    </source>
</evidence>
<name>A0ABR1J6Q6_9AGAR</name>
<dbReference type="Proteomes" id="UP001498398">
    <property type="component" value="Unassembled WGS sequence"/>
</dbReference>
<accession>A0ABR1J6Q6</accession>
<sequence length="292" mass="33008">MICSCRAADFDAGSGRGVGGVVEVVSCDWSSMLETHDSSESQGPLWTATVQKMDSLQFLRCRPSFQASSDPVRPYQYSSRVFSNWDRYARVREFRKAARNEVKKDFEFWCNLYNVDEIGVQLGGGRNGASNELFFYSERDQNRYKLKSDDLELITVLETACADGTAPIKPCFVFKGKLFCQEWSTVDPEILTATTDTGWTNDEIYKTWFKNSFLPPRPTPILTSPSFSSTMDMVPTALFLSSTMVSLPAMLGSVFRKRNYTFESETNMYMEAVAKSLKCVYDAADPTSTYLF</sequence>
<protein>
    <recommendedName>
        <fullName evidence="3">DDE-1 domain-containing protein</fullName>
    </recommendedName>
</protein>
<evidence type="ECO:0000313" key="1">
    <source>
        <dbReference type="EMBL" id="KAK7448096.1"/>
    </source>
</evidence>
<dbReference type="EMBL" id="JBANRG010000039">
    <property type="protein sequence ID" value="KAK7448096.1"/>
    <property type="molecule type" value="Genomic_DNA"/>
</dbReference>
<keyword evidence="2" id="KW-1185">Reference proteome</keyword>
<comment type="caution">
    <text evidence="1">The sequence shown here is derived from an EMBL/GenBank/DDBJ whole genome shotgun (WGS) entry which is preliminary data.</text>
</comment>
<reference evidence="1 2" key="1">
    <citation type="submission" date="2024-01" db="EMBL/GenBank/DDBJ databases">
        <title>A draft genome for the cacao thread blight pathogen Marasmiellus scandens.</title>
        <authorList>
            <person name="Baruah I.K."/>
            <person name="Leung J."/>
            <person name="Bukari Y."/>
            <person name="Amoako-Attah I."/>
            <person name="Meinhardt L.W."/>
            <person name="Bailey B.A."/>
            <person name="Cohen S.P."/>
        </authorList>
    </citation>
    <scope>NUCLEOTIDE SEQUENCE [LARGE SCALE GENOMIC DNA]</scope>
    <source>
        <strain evidence="1 2">GH-19</strain>
    </source>
</reference>
<evidence type="ECO:0008006" key="3">
    <source>
        <dbReference type="Google" id="ProtNLM"/>
    </source>
</evidence>
<organism evidence="1 2">
    <name type="scientific">Marasmiellus scandens</name>
    <dbReference type="NCBI Taxonomy" id="2682957"/>
    <lineage>
        <taxon>Eukaryota</taxon>
        <taxon>Fungi</taxon>
        <taxon>Dikarya</taxon>
        <taxon>Basidiomycota</taxon>
        <taxon>Agaricomycotina</taxon>
        <taxon>Agaricomycetes</taxon>
        <taxon>Agaricomycetidae</taxon>
        <taxon>Agaricales</taxon>
        <taxon>Marasmiineae</taxon>
        <taxon>Omphalotaceae</taxon>
        <taxon>Marasmiellus</taxon>
    </lineage>
</organism>
<proteinExistence type="predicted"/>